<dbReference type="RefSeq" id="WP_137269143.1">
    <property type="nucleotide sequence ID" value="NZ_JACYNM010000002.1"/>
</dbReference>
<evidence type="ECO:0000256" key="1">
    <source>
        <dbReference type="SAM" id="MobiDB-lite"/>
    </source>
</evidence>
<gene>
    <name evidence="2" type="ORF">EpCFBP13511_09970</name>
</gene>
<reference evidence="2 3" key="1">
    <citation type="journal article" date="2019" name="Sci. Rep.">
        <title>Differences in resource use lead to coexistence of seed-transmitted microbial populations.</title>
        <authorList>
            <person name="Torres-Cortes G."/>
            <person name="Garcia B.J."/>
            <person name="Compant S."/>
            <person name="Rezki S."/>
            <person name="Jones P."/>
            <person name="Preveaux A."/>
            <person name="Briand M."/>
            <person name="Roulet A."/>
            <person name="Bouchez O."/>
            <person name="Jacobson D."/>
            <person name="Barret M."/>
        </authorList>
    </citation>
    <scope>NUCLEOTIDE SEQUENCE [LARGE SCALE GENOMIC DNA]</scope>
    <source>
        <strain evidence="2 3">CFBP13511</strain>
    </source>
</reference>
<proteinExistence type="predicted"/>
<dbReference type="OrthoDB" id="6506236at2"/>
<dbReference type="Pfam" id="PF23793">
    <property type="entry name" value="LysC"/>
    <property type="match status" value="1"/>
</dbReference>
<comment type="caution">
    <text evidence="2">The sequence shown here is derived from an EMBL/GenBank/DDBJ whole genome shotgun (WGS) entry which is preliminary data.</text>
</comment>
<evidence type="ECO:0000313" key="3">
    <source>
        <dbReference type="Proteomes" id="UP000306393"/>
    </source>
</evidence>
<dbReference type="NCBIfam" id="NF038368">
    <property type="entry name" value="P2_Rz1"/>
    <property type="match status" value="1"/>
</dbReference>
<dbReference type="Proteomes" id="UP000306393">
    <property type="component" value="Unassembled WGS sequence"/>
</dbReference>
<name>A0A4U3FBL3_9GAMM</name>
<dbReference type="InterPro" id="IPR058979">
    <property type="entry name" value="LysC-like"/>
</dbReference>
<dbReference type="EMBL" id="QGAC01000008">
    <property type="protein sequence ID" value="TKJ90804.1"/>
    <property type="molecule type" value="Genomic_DNA"/>
</dbReference>
<dbReference type="PROSITE" id="PS51257">
    <property type="entry name" value="PROKAR_LIPOPROTEIN"/>
    <property type="match status" value="1"/>
</dbReference>
<evidence type="ECO:0008006" key="4">
    <source>
        <dbReference type="Google" id="ProtNLM"/>
    </source>
</evidence>
<dbReference type="InterPro" id="IPR047737">
    <property type="entry name" value="LysC"/>
</dbReference>
<feature type="region of interest" description="Disordered" evidence="1">
    <location>
        <begin position="80"/>
        <end position="104"/>
    </location>
</feature>
<protein>
    <recommendedName>
        <fullName evidence="4">Holin</fullName>
    </recommendedName>
</protein>
<accession>A0A4U3FBL3</accession>
<evidence type="ECO:0000313" key="2">
    <source>
        <dbReference type="EMBL" id="TKJ90804.1"/>
    </source>
</evidence>
<organism evidence="2 3">
    <name type="scientific">Erwinia persicina</name>
    <dbReference type="NCBI Taxonomy" id="55211"/>
    <lineage>
        <taxon>Bacteria</taxon>
        <taxon>Pseudomonadati</taxon>
        <taxon>Pseudomonadota</taxon>
        <taxon>Gammaproteobacteria</taxon>
        <taxon>Enterobacterales</taxon>
        <taxon>Erwiniaceae</taxon>
        <taxon>Erwinia</taxon>
    </lineage>
</organism>
<dbReference type="AlphaFoldDB" id="A0A4U3FBL3"/>
<sequence length="104" mass="11156">MRHYKTGAMLLCLTGLSGCSSTPLSSPPVIIWRGCPVISSCPVPAVQPETQGDLLTAIRQLEQALLTCGLQVETLKQCQEQHDVKTQTTARGLTGPRTRPAESP</sequence>